<accession>A0A382YAM4</accession>
<sequence length="43" mass="4977">MFSKYNWKVLLNMKTRKDLLAFNSTSAHSGYCCEKFKIAVNST</sequence>
<protein>
    <submittedName>
        <fullName evidence="1">Uncharacterized protein</fullName>
    </submittedName>
</protein>
<evidence type="ECO:0000313" key="1">
    <source>
        <dbReference type="EMBL" id="SVD79568.1"/>
    </source>
</evidence>
<dbReference type="AlphaFoldDB" id="A0A382YAM4"/>
<proteinExistence type="predicted"/>
<name>A0A382YAM4_9ZZZZ</name>
<dbReference type="EMBL" id="UINC01173782">
    <property type="protein sequence ID" value="SVD79568.1"/>
    <property type="molecule type" value="Genomic_DNA"/>
</dbReference>
<organism evidence="1">
    <name type="scientific">marine metagenome</name>
    <dbReference type="NCBI Taxonomy" id="408172"/>
    <lineage>
        <taxon>unclassified sequences</taxon>
        <taxon>metagenomes</taxon>
        <taxon>ecological metagenomes</taxon>
    </lineage>
</organism>
<gene>
    <name evidence="1" type="ORF">METZ01_LOCUS432422</name>
</gene>
<reference evidence="1" key="1">
    <citation type="submission" date="2018-05" db="EMBL/GenBank/DDBJ databases">
        <authorList>
            <person name="Lanie J.A."/>
            <person name="Ng W.-L."/>
            <person name="Kazmierczak K.M."/>
            <person name="Andrzejewski T.M."/>
            <person name="Davidsen T.M."/>
            <person name="Wayne K.J."/>
            <person name="Tettelin H."/>
            <person name="Glass J.I."/>
            <person name="Rusch D."/>
            <person name="Podicherti R."/>
            <person name="Tsui H.-C.T."/>
            <person name="Winkler M.E."/>
        </authorList>
    </citation>
    <scope>NUCLEOTIDE SEQUENCE</scope>
</reference>